<dbReference type="PROSITE" id="PS50994">
    <property type="entry name" value="INTEGRASE"/>
    <property type="match status" value="1"/>
</dbReference>
<dbReference type="GO" id="GO:0015074">
    <property type="term" value="P:DNA integration"/>
    <property type="evidence" value="ECO:0007669"/>
    <property type="project" value="InterPro"/>
</dbReference>
<evidence type="ECO:0000259" key="2">
    <source>
        <dbReference type="PROSITE" id="PS50994"/>
    </source>
</evidence>
<dbReference type="Proteomes" id="UP000233551">
    <property type="component" value="Unassembled WGS sequence"/>
</dbReference>
<evidence type="ECO:0000313" key="4">
    <source>
        <dbReference type="Proteomes" id="UP000233551"/>
    </source>
</evidence>
<keyword evidence="4" id="KW-1185">Reference proteome</keyword>
<dbReference type="InterPro" id="IPR012337">
    <property type="entry name" value="RNaseH-like_sf"/>
</dbReference>
<dbReference type="AlphaFoldDB" id="A0A2I0KF90"/>
<reference evidence="3 4" key="1">
    <citation type="submission" date="2017-11" db="EMBL/GenBank/DDBJ databases">
        <title>De-novo sequencing of pomegranate (Punica granatum L.) genome.</title>
        <authorList>
            <person name="Akparov Z."/>
            <person name="Amiraslanov A."/>
            <person name="Hajiyeva S."/>
            <person name="Abbasov M."/>
            <person name="Kaur K."/>
            <person name="Hamwieh A."/>
            <person name="Solovyev V."/>
            <person name="Salamov A."/>
            <person name="Braich B."/>
            <person name="Kosarev P."/>
            <person name="Mahmoud A."/>
            <person name="Hajiyev E."/>
            <person name="Babayeva S."/>
            <person name="Izzatullayeva V."/>
            <person name="Mammadov A."/>
            <person name="Mammadov A."/>
            <person name="Sharifova S."/>
            <person name="Ojaghi J."/>
            <person name="Eynullazada K."/>
            <person name="Bayramov B."/>
            <person name="Abdulazimova A."/>
            <person name="Shahmuradov I."/>
        </authorList>
    </citation>
    <scope>NUCLEOTIDE SEQUENCE [LARGE SCALE GENOMIC DNA]</scope>
    <source>
        <strain evidence="4">cv. AG2017</strain>
        <tissue evidence="3">Leaf</tissue>
    </source>
</reference>
<dbReference type="InterPro" id="IPR036397">
    <property type="entry name" value="RNaseH_sf"/>
</dbReference>
<evidence type="ECO:0000313" key="3">
    <source>
        <dbReference type="EMBL" id="PKI67175.1"/>
    </source>
</evidence>
<dbReference type="Gene3D" id="3.30.420.10">
    <property type="entry name" value="Ribonuclease H-like superfamily/Ribonuclease H"/>
    <property type="match status" value="1"/>
</dbReference>
<organism evidence="3 4">
    <name type="scientific">Punica granatum</name>
    <name type="common">Pomegranate</name>
    <dbReference type="NCBI Taxonomy" id="22663"/>
    <lineage>
        <taxon>Eukaryota</taxon>
        <taxon>Viridiplantae</taxon>
        <taxon>Streptophyta</taxon>
        <taxon>Embryophyta</taxon>
        <taxon>Tracheophyta</taxon>
        <taxon>Spermatophyta</taxon>
        <taxon>Magnoliopsida</taxon>
        <taxon>eudicotyledons</taxon>
        <taxon>Gunneridae</taxon>
        <taxon>Pentapetalae</taxon>
        <taxon>rosids</taxon>
        <taxon>malvids</taxon>
        <taxon>Myrtales</taxon>
        <taxon>Lythraceae</taxon>
        <taxon>Punica</taxon>
    </lineage>
</organism>
<comment type="caution">
    <text evidence="3">The sequence shown here is derived from an EMBL/GenBank/DDBJ whole genome shotgun (WGS) entry which is preliminary data.</text>
</comment>
<gene>
    <name evidence="3" type="ORF">CRG98_012424</name>
</gene>
<sequence>MAAPWPFSMWGIDVIGPINPKASNGHMFILVAIDYFTKWIEAITLASVTANAVARLRVRLYCFSDSASRTPRPSLLLFGLRVQDSASVFTAFRTPRPSLLLFGLRVQDSASLFTAFQTPRPSLLLFELRVQDSVSIFTAFRTPRPGLRVHLYSFSDSASRTPCPAHALPQLTRIFPRQLTHGRNLQLLAEPATPPAHPGTPSSKYPKPRCPSARPILPKTPAHSFSSRLSLSSRPVRLLPELDSPRLPQLDRTPEFLPALSPPSVFFG</sequence>
<dbReference type="EMBL" id="PGOL01000634">
    <property type="protein sequence ID" value="PKI67175.1"/>
    <property type="molecule type" value="Genomic_DNA"/>
</dbReference>
<evidence type="ECO:0000256" key="1">
    <source>
        <dbReference type="SAM" id="MobiDB-lite"/>
    </source>
</evidence>
<dbReference type="SUPFAM" id="SSF53098">
    <property type="entry name" value="Ribonuclease H-like"/>
    <property type="match status" value="1"/>
</dbReference>
<proteinExistence type="predicted"/>
<dbReference type="STRING" id="22663.A0A2I0KF90"/>
<feature type="region of interest" description="Disordered" evidence="1">
    <location>
        <begin position="190"/>
        <end position="228"/>
    </location>
</feature>
<protein>
    <recommendedName>
        <fullName evidence="2">Integrase catalytic domain-containing protein</fullName>
    </recommendedName>
</protein>
<accession>A0A2I0KF90</accession>
<feature type="domain" description="Integrase catalytic" evidence="2">
    <location>
        <begin position="1"/>
        <end position="92"/>
    </location>
</feature>
<name>A0A2I0KF90_PUNGR</name>
<dbReference type="InterPro" id="IPR001584">
    <property type="entry name" value="Integrase_cat-core"/>
</dbReference>
<dbReference type="GO" id="GO:0003676">
    <property type="term" value="F:nucleic acid binding"/>
    <property type="evidence" value="ECO:0007669"/>
    <property type="project" value="InterPro"/>
</dbReference>